<keyword evidence="2" id="KW-0677">Repeat</keyword>
<comment type="similarity">
    <text evidence="1">Belongs to the RRM elav family.</text>
</comment>
<feature type="domain" description="RRM" evidence="6">
    <location>
        <begin position="260"/>
        <end position="338"/>
    </location>
</feature>
<sequence>FLTQPSIISTMETQVSNGPTSNSGLPNGPPLSANGAADDSKTNLIVNYLPQNMTQEEFKSLFGSIGEIESCKLVRDKITGTGGLAPPVSLEPPSDPSPPPKVPYARPSSASIRDANLYVSGLPKSMSQKEMEQLFSQYGRIITSRILVDQVTGVSRGVGFIRFDKRIEAEEAIKGLNGQKPLGASEPITVKFANNPSQKTGQALLSHLYQTTARRYTGPLHHQTQRFSPLSLISRFSPITIDSMTSLAGVNLTGASSGGWCIFVYNLSPEADESVLWQLFGPFGAVTNVKVIRDFATNKCKGFGFVTMTNYEEAAMAIASLNGYRLGDRILQVSFKTSKQHKA</sequence>
<dbReference type="SMART" id="SM00360">
    <property type="entry name" value="RRM"/>
    <property type="match status" value="2"/>
</dbReference>
<dbReference type="Gene3D" id="3.30.70.330">
    <property type="match status" value="3"/>
</dbReference>
<dbReference type="CDD" id="cd12655">
    <property type="entry name" value="RRM3_HuC"/>
    <property type="match status" value="1"/>
</dbReference>
<feature type="region of interest" description="Disordered" evidence="5">
    <location>
        <begin position="1"/>
        <end position="37"/>
    </location>
</feature>
<evidence type="ECO:0000256" key="5">
    <source>
        <dbReference type="SAM" id="MobiDB-lite"/>
    </source>
</evidence>
<evidence type="ECO:0000256" key="1">
    <source>
        <dbReference type="ARBA" id="ARBA00006266"/>
    </source>
</evidence>
<dbReference type="InterPro" id="IPR000504">
    <property type="entry name" value="RRM_dom"/>
</dbReference>
<feature type="region of interest" description="Disordered" evidence="5">
    <location>
        <begin position="83"/>
        <end position="108"/>
    </location>
</feature>
<dbReference type="Ensembl" id="ENSTMTT00000025534.1">
    <property type="protein sequence ID" value="ENSTMTP00000024662.1"/>
    <property type="gene ID" value="ENSTMTG00000017877.1"/>
</dbReference>
<evidence type="ECO:0000256" key="2">
    <source>
        <dbReference type="ARBA" id="ARBA00022737"/>
    </source>
</evidence>
<feature type="compositionally biased region" description="Pro residues" evidence="5">
    <location>
        <begin position="89"/>
        <end position="102"/>
    </location>
</feature>
<accession>A0A674JX70</accession>
<proteinExistence type="inferred from homology"/>
<dbReference type="GO" id="GO:0003723">
    <property type="term" value="F:RNA binding"/>
    <property type="evidence" value="ECO:0007669"/>
    <property type="project" value="UniProtKB-UniRule"/>
</dbReference>
<dbReference type="CDD" id="cd12776">
    <property type="entry name" value="RRM2_HuC"/>
    <property type="match status" value="1"/>
</dbReference>
<protein>
    <submittedName>
        <fullName evidence="7">ELAV like RNA binding protein 3</fullName>
    </submittedName>
</protein>
<keyword evidence="8" id="KW-1185">Reference proteome</keyword>
<evidence type="ECO:0000256" key="4">
    <source>
        <dbReference type="PROSITE-ProRule" id="PRU00176"/>
    </source>
</evidence>
<gene>
    <name evidence="7" type="primary">ELAVL3</name>
</gene>
<dbReference type="PRINTS" id="PR00961">
    <property type="entry name" value="HUDSXLRNA"/>
</dbReference>
<dbReference type="InterPro" id="IPR034915">
    <property type="entry name" value="HuC_RRM3"/>
</dbReference>
<reference evidence="7" key="2">
    <citation type="submission" date="2025-09" db="UniProtKB">
        <authorList>
            <consortium name="Ensembl"/>
        </authorList>
    </citation>
    <scope>IDENTIFICATION</scope>
</reference>
<dbReference type="SUPFAM" id="SSF54928">
    <property type="entry name" value="RNA-binding domain, RBD"/>
    <property type="match status" value="2"/>
</dbReference>
<feature type="compositionally biased region" description="Polar residues" evidence="5">
    <location>
        <begin position="1"/>
        <end position="25"/>
    </location>
</feature>
<dbReference type="AlphaFoldDB" id="A0A674JX70"/>
<dbReference type="GO" id="GO:1990904">
    <property type="term" value="C:ribonucleoprotein complex"/>
    <property type="evidence" value="ECO:0007669"/>
    <property type="project" value="InterPro"/>
</dbReference>
<evidence type="ECO:0000313" key="7">
    <source>
        <dbReference type="Ensembl" id="ENSTMTP00000024662.1"/>
    </source>
</evidence>
<dbReference type="InterPro" id="IPR035979">
    <property type="entry name" value="RBD_domain_sf"/>
</dbReference>
<evidence type="ECO:0000256" key="3">
    <source>
        <dbReference type="ARBA" id="ARBA00022884"/>
    </source>
</evidence>
<dbReference type="PANTHER" id="PTHR10352">
    <property type="entry name" value="EUKARYOTIC TRANSLATION INITIATION FACTOR 3 SUBUNIT G"/>
    <property type="match status" value="1"/>
</dbReference>
<name>A0A674JX70_9SAUR</name>
<dbReference type="GeneTree" id="ENSGT00940000160389"/>
<dbReference type="PROSITE" id="PS50102">
    <property type="entry name" value="RRM"/>
    <property type="match status" value="2"/>
</dbReference>
<feature type="domain" description="RRM" evidence="6">
    <location>
        <begin position="115"/>
        <end position="195"/>
    </location>
</feature>
<dbReference type="FunFam" id="3.30.70.330:FF:000006">
    <property type="entry name" value="ELAV-like 3"/>
    <property type="match status" value="1"/>
</dbReference>
<evidence type="ECO:0000313" key="8">
    <source>
        <dbReference type="Proteomes" id="UP000472274"/>
    </source>
</evidence>
<organism evidence="7 8">
    <name type="scientific">Terrapene triunguis</name>
    <name type="common">Three-toed box turtle</name>
    <dbReference type="NCBI Taxonomy" id="2587831"/>
    <lineage>
        <taxon>Eukaryota</taxon>
        <taxon>Metazoa</taxon>
        <taxon>Chordata</taxon>
        <taxon>Craniata</taxon>
        <taxon>Vertebrata</taxon>
        <taxon>Euteleostomi</taxon>
        <taxon>Archelosauria</taxon>
        <taxon>Testudinata</taxon>
        <taxon>Testudines</taxon>
        <taxon>Cryptodira</taxon>
        <taxon>Durocryptodira</taxon>
        <taxon>Testudinoidea</taxon>
        <taxon>Emydidae</taxon>
        <taxon>Terrapene</taxon>
    </lineage>
</organism>
<keyword evidence="3 4" id="KW-0694">RNA-binding</keyword>
<evidence type="ECO:0000259" key="6">
    <source>
        <dbReference type="PROSITE" id="PS50102"/>
    </source>
</evidence>
<dbReference type="Pfam" id="PF00076">
    <property type="entry name" value="RRM_1"/>
    <property type="match status" value="3"/>
</dbReference>
<reference evidence="7" key="1">
    <citation type="submission" date="2025-08" db="UniProtKB">
        <authorList>
            <consortium name="Ensembl"/>
        </authorList>
    </citation>
    <scope>IDENTIFICATION</scope>
</reference>
<dbReference type="InterPro" id="IPR012677">
    <property type="entry name" value="Nucleotide-bd_a/b_plait_sf"/>
</dbReference>
<dbReference type="InterPro" id="IPR002343">
    <property type="entry name" value="Hud_Sxl_RNA"/>
</dbReference>
<dbReference type="FunFam" id="3.30.70.330:FF:000005">
    <property type="entry name" value="ELAV-like protein"/>
    <property type="match status" value="1"/>
</dbReference>
<dbReference type="Proteomes" id="UP000472274">
    <property type="component" value="Unplaced"/>
</dbReference>